<organism evidence="2 3">
    <name type="scientific">Tricholomella constricta</name>
    <dbReference type="NCBI Taxonomy" id="117010"/>
    <lineage>
        <taxon>Eukaryota</taxon>
        <taxon>Fungi</taxon>
        <taxon>Dikarya</taxon>
        <taxon>Basidiomycota</taxon>
        <taxon>Agaricomycotina</taxon>
        <taxon>Agaricomycetes</taxon>
        <taxon>Agaricomycetidae</taxon>
        <taxon>Agaricales</taxon>
        <taxon>Tricholomatineae</taxon>
        <taxon>Lyophyllaceae</taxon>
        <taxon>Tricholomella</taxon>
    </lineage>
</organism>
<protein>
    <recommendedName>
        <fullName evidence="4">Extracellular serine-rich protein</fullName>
    </recommendedName>
</protein>
<dbReference type="EMBL" id="JAACJP010000010">
    <property type="protein sequence ID" value="KAF5381572.1"/>
    <property type="molecule type" value="Genomic_DNA"/>
</dbReference>
<gene>
    <name evidence="2" type="ORF">D9615_005389</name>
</gene>
<dbReference type="Gene3D" id="2.60.40.420">
    <property type="entry name" value="Cupredoxins - blue copper proteins"/>
    <property type="match status" value="1"/>
</dbReference>
<feature type="chain" id="PRO_5034186868" description="Extracellular serine-rich protein" evidence="1">
    <location>
        <begin position="20"/>
        <end position="143"/>
    </location>
</feature>
<reference evidence="2 3" key="1">
    <citation type="journal article" date="2020" name="ISME J.">
        <title>Uncovering the hidden diversity of litter-decomposition mechanisms in mushroom-forming fungi.</title>
        <authorList>
            <person name="Floudas D."/>
            <person name="Bentzer J."/>
            <person name="Ahren D."/>
            <person name="Johansson T."/>
            <person name="Persson P."/>
            <person name="Tunlid A."/>
        </authorList>
    </citation>
    <scope>NUCLEOTIDE SEQUENCE [LARGE SCALE GENOMIC DNA]</scope>
    <source>
        <strain evidence="2 3">CBS 661.87</strain>
    </source>
</reference>
<keyword evidence="3" id="KW-1185">Reference proteome</keyword>
<dbReference type="PANTHER" id="PTHR34883">
    <property type="entry name" value="SERINE-RICH PROTEIN, PUTATIVE-RELATED-RELATED"/>
    <property type="match status" value="1"/>
</dbReference>
<dbReference type="AlphaFoldDB" id="A0A8H5HE23"/>
<dbReference type="PANTHER" id="PTHR34883:SF15">
    <property type="entry name" value="EXTRACELLULAR SERINE-RICH PROTEIN"/>
    <property type="match status" value="1"/>
</dbReference>
<dbReference type="SUPFAM" id="SSF49503">
    <property type="entry name" value="Cupredoxins"/>
    <property type="match status" value="1"/>
</dbReference>
<evidence type="ECO:0000313" key="3">
    <source>
        <dbReference type="Proteomes" id="UP000565441"/>
    </source>
</evidence>
<dbReference type="InterPro" id="IPR052953">
    <property type="entry name" value="Ser-rich/MCO-related"/>
</dbReference>
<evidence type="ECO:0000256" key="1">
    <source>
        <dbReference type="SAM" id="SignalP"/>
    </source>
</evidence>
<sequence length="143" mass="15158">MRFISLIAAALAAAPVVLGANFRVTVGEDNLFAFKPEEIHPATGDTITFQFLTRNHSATTTMFSGAVCPPPPGGFGENGFDTGFQPTTDVIHPEVTVTIKDSEPHWVSCMQAGGAHCRRGMILAINPPPSMTAEEFKANAIAS</sequence>
<accession>A0A8H5HE23</accession>
<dbReference type="Proteomes" id="UP000565441">
    <property type="component" value="Unassembled WGS sequence"/>
</dbReference>
<evidence type="ECO:0008006" key="4">
    <source>
        <dbReference type="Google" id="ProtNLM"/>
    </source>
</evidence>
<feature type="signal peptide" evidence="1">
    <location>
        <begin position="1"/>
        <end position="19"/>
    </location>
</feature>
<proteinExistence type="predicted"/>
<keyword evidence="1" id="KW-0732">Signal</keyword>
<dbReference type="InterPro" id="IPR008972">
    <property type="entry name" value="Cupredoxin"/>
</dbReference>
<dbReference type="OrthoDB" id="1921208at2759"/>
<evidence type="ECO:0000313" key="2">
    <source>
        <dbReference type="EMBL" id="KAF5381572.1"/>
    </source>
</evidence>
<comment type="caution">
    <text evidence="2">The sequence shown here is derived from an EMBL/GenBank/DDBJ whole genome shotgun (WGS) entry which is preliminary data.</text>
</comment>
<name>A0A8H5HE23_9AGAR</name>
<dbReference type="CDD" id="cd00920">
    <property type="entry name" value="Cupredoxin"/>
    <property type="match status" value="1"/>
</dbReference>